<feature type="transmembrane region" description="Helical" evidence="10">
    <location>
        <begin position="119"/>
        <end position="140"/>
    </location>
</feature>
<dbReference type="GO" id="GO:0022857">
    <property type="term" value="F:transmembrane transporter activity"/>
    <property type="evidence" value="ECO:0007669"/>
    <property type="project" value="InterPro"/>
</dbReference>
<keyword evidence="6 10" id="KW-1133">Transmembrane helix</keyword>
<sequence length="340" mass="35182">MTSPNPADLVGQQPAQPATSPQVSDDPSRRRISGATRQQGFFLAVIVAMFLAAMPFLPQFHNGQYLMIQLSSYAAILIMALGQTFVVIQVGFDLSTGAMQGFMGGLVFVLVGWQVPDGLVILAGLGAALAVGVLVHGLLIAKAKINFFIVTLASFTILPSLLRVLLNGSSKPVFSPTLDAMANGSIAGIRTPVIIGAVVFGAMWVLLNRTVFGRNVYAVGSNPEAARLAGVNVDRVAMICYGICALCAGIAGLLLVGSLGAADPSAGLGNEFFALTAVLLGGTRFSGGAGTLFGTLLGLIFLIVLSNILLLSGLPQFWIGAVQGVVLLVAVGIDRARRDA</sequence>
<evidence type="ECO:0000256" key="4">
    <source>
        <dbReference type="ARBA" id="ARBA00022519"/>
    </source>
</evidence>
<evidence type="ECO:0000256" key="3">
    <source>
        <dbReference type="ARBA" id="ARBA00022475"/>
    </source>
</evidence>
<dbReference type="Pfam" id="PF02653">
    <property type="entry name" value="BPD_transp_2"/>
    <property type="match status" value="1"/>
</dbReference>
<evidence type="ECO:0000256" key="9">
    <source>
        <dbReference type="SAM" id="MobiDB-lite"/>
    </source>
</evidence>
<evidence type="ECO:0000256" key="6">
    <source>
        <dbReference type="ARBA" id="ARBA00022989"/>
    </source>
</evidence>
<name>A0A9D7T8F2_9MICO</name>
<evidence type="ECO:0000313" key="11">
    <source>
        <dbReference type="EMBL" id="MBL0002814.1"/>
    </source>
</evidence>
<feature type="transmembrane region" description="Helical" evidence="10">
    <location>
        <begin position="40"/>
        <end position="60"/>
    </location>
</feature>
<protein>
    <recommendedName>
        <fullName evidence="8">Autoinducer 2 import system permease protein LsrD</fullName>
    </recommendedName>
</protein>
<feature type="transmembrane region" description="Helical" evidence="10">
    <location>
        <begin position="316"/>
        <end position="333"/>
    </location>
</feature>
<dbReference type="CDD" id="cd06579">
    <property type="entry name" value="TM_PBP1_transp_AraH_like"/>
    <property type="match status" value="1"/>
</dbReference>
<keyword evidence="2" id="KW-0813">Transport</keyword>
<feature type="transmembrane region" description="Helical" evidence="10">
    <location>
        <begin position="265"/>
        <end position="282"/>
    </location>
</feature>
<dbReference type="PANTHER" id="PTHR32196:SF71">
    <property type="entry name" value="AUTOINDUCER 2 IMPORT SYSTEM PERMEASE PROTEIN LSRD"/>
    <property type="match status" value="1"/>
</dbReference>
<evidence type="ECO:0000256" key="5">
    <source>
        <dbReference type="ARBA" id="ARBA00022692"/>
    </source>
</evidence>
<accession>A0A9D7T8F2</accession>
<evidence type="ECO:0000313" key="12">
    <source>
        <dbReference type="Proteomes" id="UP000886632"/>
    </source>
</evidence>
<dbReference type="AlphaFoldDB" id="A0A9D7T8F2"/>
<evidence type="ECO:0000256" key="8">
    <source>
        <dbReference type="ARBA" id="ARBA00039381"/>
    </source>
</evidence>
<dbReference type="GO" id="GO:0005886">
    <property type="term" value="C:plasma membrane"/>
    <property type="evidence" value="ECO:0007669"/>
    <property type="project" value="UniProtKB-SubCell"/>
</dbReference>
<evidence type="ECO:0000256" key="1">
    <source>
        <dbReference type="ARBA" id="ARBA00004651"/>
    </source>
</evidence>
<evidence type="ECO:0000256" key="2">
    <source>
        <dbReference type="ARBA" id="ARBA00022448"/>
    </source>
</evidence>
<evidence type="ECO:0000256" key="10">
    <source>
        <dbReference type="SAM" id="Phobius"/>
    </source>
</evidence>
<feature type="transmembrane region" description="Helical" evidence="10">
    <location>
        <begin position="66"/>
        <end position="87"/>
    </location>
</feature>
<feature type="region of interest" description="Disordered" evidence="9">
    <location>
        <begin position="1"/>
        <end position="30"/>
    </location>
</feature>
<gene>
    <name evidence="11" type="ORF">IPP00_02015</name>
</gene>
<feature type="transmembrane region" description="Helical" evidence="10">
    <location>
        <begin position="186"/>
        <end position="207"/>
    </location>
</feature>
<dbReference type="InterPro" id="IPR001851">
    <property type="entry name" value="ABC_transp_permease"/>
</dbReference>
<feature type="transmembrane region" description="Helical" evidence="10">
    <location>
        <begin position="147"/>
        <end position="166"/>
    </location>
</feature>
<keyword evidence="4" id="KW-0997">Cell inner membrane</keyword>
<comment type="subcellular location">
    <subcellularLocation>
        <location evidence="1">Cell membrane</location>
        <topology evidence="1">Multi-pass membrane protein</topology>
    </subcellularLocation>
</comment>
<proteinExistence type="predicted"/>
<dbReference type="EMBL" id="JADKGK010000005">
    <property type="protein sequence ID" value="MBL0002814.1"/>
    <property type="molecule type" value="Genomic_DNA"/>
</dbReference>
<organism evidence="11 12">
    <name type="scientific">Candidatus Phosphoribacter hodrii</name>
    <dbReference type="NCBI Taxonomy" id="2953743"/>
    <lineage>
        <taxon>Bacteria</taxon>
        <taxon>Bacillati</taxon>
        <taxon>Actinomycetota</taxon>
        <taxon>Actinomycetes</taxon>
        <taxon>Micrococcales</taxon>
        <taxon>Dermatophilaceae</taxon>
        <taxon>Candidatus Phosphoribacter</taxon>
    </lineage>
</organism>
<keyword evidence="7 10" id="KW-0472">Membrane</keyword>
<dbReference type="PANTHER" id="PTHR32196">
    <property type="entry name" value="ABC TRANSPORTER PERMEASE PROTEIN YPHD-RELATED-RELATED"/>
    <property type="match status" value="1"/>
</dbReference>
<comment type="caution">
    <text evidence="11">The sequence shown here is derived from an EMBL/GenBank/DDBJ whole genome shotgun (WGS) entry which is preliminary data.</text>
</comment>
<feature type="compositionally biased region" description="Polar residues" evidence="9">
    <location>
        <begin position="13"/>
        <end position="25"/>
    </location>
</feature>
<dbReference type="Proteomes" id="UP000886632">
    <property type="component" value="Unassembled WGS sequence"/>
</dbReference>
<feature type="transmembrane region" description="Helical" evidence="10">
    <location>
        <begin position="94"/>
        <end position="113"/>
    </location>
</feature>
<feature type="transmembrane region" description="Helical" evidence="10">
    <location>
        <begin position="289"/>
        <end position="310"/>
    </location>
</feature>
<feature type="transmembrane region" description="Helical" evidence="10">
    <location>
        <begin position="236"/>
        <end position="259"/>
    </location>
</feature>
<reference evidence="11" key="1">
    <citation type="submission" date="2020-10" db="EMBL/GenBank/DDBJ databases">
        <title>Connecting structure to function with the recovery of over 1000 high-quality activated sludge metagenome-assembled genomes encoding full-length rRNA genes using long-read sequencing.</title>
        <authorList>
            <person name="Singleton C.M."/>
            <person name="Petriglieri F."/>
            <person name="Kristensen J.M."/>
            <person name="Kirkegaard R.H."/>
            <person name="Michaelsen T.Y."/>
            <person name="Andersen M.H."/>
            <person name="Karst S.M."/>
            <person name="Dueholm M.S."/>
            <person name="Nielsen P.H."/>
            <person name="Albertsen M."/>
        </authorList>
    </citation>
    <scope>NUCLEOTIDE SEQUENCE</scope>
    <source>
        <strain evidence="11">Ribe_18-Q3-R11-54_MAXAC.001</strain>
    </source>
</reference>
<keyword evidence="3" id="KW-1003">Cell membrane</keyword>
<evidence type="ECO:0000256" key="7">
    <source>
        <dbReference type="ARBA" id="ARBA00023136"/>
    </source>
</evidence>
<keyword evidence="5 10" id="KW-0812">Transmembrane</keyword>